<sequence>MEETIKNIRSRISKKLSSTITTAGTSSIIVEASASARVFAIGELVDMILDYVSPNQLYALRHLNSKFMGTTCRMRILHFMFIEPQFLSLRLRHLTNLLRTENLRTCTYPFIIAVIYPSSATNDFVIQLDLDSEAAQMSNKDLKATLRKNRKAPYQSTATWRKVLLCPLANRTLRLDIQTGGVTHHAHRYGAGKKVKLERLLQDAERVALPGIRHFRDRHWWMS</sequence>
<proteinExistence type="predicted"/>
<dbReference type="Proteomes" id="UP000756132">
    <property type="component" value="Chromosome 7"/>
</dbReference>
<dbReference type="AlphaFoldDB" id="A0A9Q8PDC5"/>
<dbReference type="GeneID" id="71989957"/>
<accession>A0A9Q8PDC5</accession>
<evidence type="ECO:0000313" key="2">
    <source>
        <dbReference type="Proteomes" id="UP000756132"/>
    </source>
</evidence>
<reference evidence="1" key="1">
    <citation type="submission" date="2021-12" db="EMBL/GenBank/DDBJ databases">
        <authorList>
            <person name="Zaccaron A."/>
            <person name="Stergiopoulos I."/>
        </authorList>
    </citation>
    <scope>NUCLEOTIDE SEQUENCE</scope>
    <source>
        <strain evidence="1">Race5_Kim</strain>
    </source>
</reference>
<evidence type="ECO:0000313" key="1">
    <source>
        <dbReference type="EMBL" id="UJO20356.1"/>
    </source>
</evidence>
<gene>
    <name evidence="1" type="ORF">CLAFUR5_10079</name>
</gene>
<reference evidence="1" key="2">
    <citation type="journal article" date="2022" name="Microb. Genom.">
        <title>A chromosome-scale genome assembly of the tomato pathogen Cladosporium fulvum reveals a compartmentalized genome architecture and the presence of a dispensable chromosome.</title>
        <authorList>
            <person name="Zaccaron A.Z."/>
            <person name="Chen L.H."/>
            <person name="Samaras A."/>
            <person name="Stergiopoulos I."/>
        </authorList>
    </citation>
    <scope>NUCLEOTIDE SEQUENCE</scope>
    <source>
        <strain evidence="1">Race5_Kim</strain>
    </source>
</reference>
<dbReference type="RefSeq" id="XP_047764722.1">
    <property type="nucleotide sequence ID" value="XM_047909227.1"/>
</dbReference>
<protein>
    <submittedName>
        <fullName evidence="1">Uncharacterized protein</fullName>
    </submittedName>
</protein>
<keyword evidence="2" id="KW-1185">Reference proteome</keyword>
<dbReference type="EMBL" id="CP090169">
    <property type="protein sequence ID" value="UJO20356.1"/>
    <property type="molecule type" value="Genomic_DNA"/>
</dbReference>
<name>A0A9Q8PDC5_PASFU</name>
<organism evidence="1 2">
    <name type="scientific">Passalora fulva</name>
    <name type="common">Tomato leaf mold</name>
    <name type="synonym">Cladosporium fulvum</name>
    <dbReference type="NCBI Taxonomy" id="5499"/>
    <lineage>
        <taxon>Eukaryota</taxon>
        <taxon>Fungi</taxon>
        <taxon>Dikarya</taxon>
        <taxon>Ascomycota</taxon>
        <taxon>Pezizomycotina</taxon>
        <taxon>Dothideomycetes</taxon>
        <taxon>Dothideomycetidae</taxon>
        <taxon>Mycosphaerellales</taxon>
        <taxon>Mycosphaerellaceae</taxon>
        <taxon>Fulvia</taxon>
    </lineage>
</organism>
<dbReference type="KEGG" id="ffu:CLAFUR5_10079"/>